<dbReference type="InterPro" id="IPR020449">
    <property type="entry name" value="Tscrpt_reg_AraC-type_HTH"/>
</dbReference>
<evidence type="ECO:0000313" key="6">
    <source>
        <dbReference type="Proteomes" id="UP000236731"/>
    </source>
</evidence>
<dbReference type="SUPFAM" id="SSF46689">
    <property type="entry name" value="Homeodomain-like"/>
    <property type="match status" value="1"/>
</dbReference>
<dbReference type="PANTHER" id="PTHR43280">
    <property type="entry name" value="ARAC-FAMILY TRANSCRIPTIONAL REGULATOR"/>
    <property type="match status" value="1"/>
</dbReference>
<dbReference type="InterPro" id="IPR009057">
    <property type="entry name" value="Homeodomain-like_sf"/>
</dbReference>
<evidence type="ECO:0000259" key="4">
    <source>
        <dbReference type="PROSITE" id="PS01124"/>
    </source>
</evidence>
<dbReference type="Proteomes" id="UP000236731">
    <property type="component" value="Unassembled WGS sequence"/>
</dbReference>
<sequence>MEEILRIDTVSEHDAFYHKENLHPLVSVMDFDGRVPAEYASRMNFGFYIIYLKEVVCGDVKYGKQQYDYQDRTLVFVAPGQVIQLDIHADYKPQGYALLFHPDLIRGTDLGNHIDRYSFFSYQSKEALHLSPKERKIVLDCFEKIQFELEQGFDKHSRLLIVDNIALFLKYCQRFYDRQFITRSEANSDVLQRFEKELDSYYTSDKPQTLGLPSVSYFAEKLHLSTNYFGDLIKKETGKTAFEYIQLKIMGIAKQQILDRQKTINEIAYDLGFKYPAHFSRAFKKSVGIAPIEFRRQG</sequence>
<proteinExistence type="predicted"/>
<dbReference type="PRINTS" id="PR00032">
    <property type="entry name" value="HTHARAC"/>
</dbReference>
<dbReference type="Gene3D" id="1.10.10.60">
    <property type="entry name" value="Homeodomain-like"/>
    <property type="match status" value="2"/>
</dbReference>
<gene>
    <name evidence="5" type="ORF">SAMN05421877_11297</name>
</gene>
<evidence type="ECO:0000256" key="1">
    <source>
        <dbReference type="ARBA" id="ARBA00023015"/>
    </source>
</evidence>
<name>A0A1H6C1H7_9SPHI</name>
<dbReference type="OrthoDB" id="9816214at2"/>
<evidence type="ECO:0000256" key="3">
    <source>
        <dbReference type="ARBA" id="ARBA00023163"/>
    </source>
</evidence>
<dbReference type="PANTHER" id="PTHR43280:SF32">
    <property type="entry name" value="TRANSCRIPTIONAL REGULATORY PROTEIN"/>
    <property type="match status" value="1"/>
</dbReference>
<reference evidence="6" key="1">
    <citation type="submission" date="2016-10" db="EMBL/GenBank/DDBJ databases">
        <authorList>
            <person name="Varghese N."/>
            <person name="Submissions S."/>
        </authorList>
    </citation>
    <scope>NUCLEOTIDE SEQUENCE [LARGE SCALE GENOMIC DNA]</scope>
    <source>
        <strain evidence="6">DSM 22361</strain>
    </source>
</reference>
<keyword evidence="1" id="KW-0805">Transcription regulation</keyword>
<dbReference type="GO" id="GO:0043565">
    <property type="term" value="F:sequence-specific DNA binding"/>
    <property type="evidence" value="ECO:0007669"/>
    <property type="project" value="InterPro"/>
</dbReference>
<dbReference type="GO" id="GO:0003700">
    <property type="term" value="F:DNA-binding transcription factor activity"/>
    <property type="evidence" value="ECO:0007669"/>
    <property type="project" value="InterPro"/>
</dbReference>
<organism evidence="5 6">
    <name type="scientific">Sphingobacterium lactis</name>
    <dbReference type="NCBI Taxonomy" id="797291"/>
    <lineage>
        <taxon>Bacteria</taxon>
        <taxon>Pseudomonadati</taxon>
        <taxon>Bacteroidota</taxon>
        <taxon>Sphingobacteriia</taxon>
        <taxon>Sphingobacteriales</taxon>
        <taxon>Sphingobacteriaceae</taxon>
        <taxon>Sphingobacterium</taxon>
    </lineage>
</organism>
<dbReference type="AlphaFoldDB" id="A0A1H6C1H7"/>
<protein>
    <submittedName>
        <fullName evidence="5">Helix-turn-helix domain-containing protein</fullName>
    </submittedName>
</protein>
<keyword evidence="3" id="KW-0804">Transcription</keyword>
<evidence type="ECO:0000313" key="5">
    <source>
        <dbReference type="EMBL" id="SEG66216.1"/>
    </source>
</evidence>
<dbReference type="InterPro" id="IPR018060">
    <property type="entry name" value="HTH_AraC"/>
</dbReference>
<evidence type="ECO:0000256" key="2">
    <source>
        <dbReference type="ARBA" id="ARBA00023125"/>
    </source>
</evidence>
<dbReference type="EMBL" id="FNUT01000012">
    <property type="protein sequence ID" value="SEG66216.1"/>
    <property type="molecule type" value="Genomic_DNA"/>
</dbReference>
<feature type="domain" description="HTH araC/xylS-type" evidence="4">
    <location>
        <begin position="196"/>
        <end position="297"/>
    </location>
</feature>
<dbReference type="PROSITE" id="PS01124">
    <property type="entry name" value="HTH_ARAC_FAMILY_2"/>
    <property type="match status" value="1"/>
</dbReference>
<dbReference type="RefSeq" id="WP_103907495.1">
    <property type="nucleotide sequence ID" value="NZ_CP049246.1"/>
</dbReference>
<dbReference type="Pfam" id="PF12833">
    <property type="entry name" value="HTH_18"/>
    <property type="match status" value="1"/>
</dbReference>
<keyword evidence="2" id="KW-0238">DNA-binding</keyword>
<keyword evidence="6" id="KW-1185">Reference proteome</keyword>
<accession>A0A1H6C1H7</accession>
<dbReference type="SMART" id="SM00342">
    <property type="entry name" value="HTH_ARAC"/>
    <property type="match status" value="1"/>
</dbReference>